<evidence type="ECO:0000313" key="2">
    <source>
        <dbReference type="Proteomes" id="UP001150266"/>
    </source>
</evidence>
<evidence type="ECO:0000313" key="1">
    <source>
        <dbReference type="EMBL" id="KAJ4473020.1"/>
    </source>
</evidence>
<name>A0A9W9DKC4_9AGAR</name>
<gene>
    <name evidence="1" type="ORF">J3R30DRAFT_3513968</name>
</gene>
<organism evidence="1 2">
    <name type="scientific">Lentinula aciculospora</name>
    <dbReference type="NCBI Taxonomy" id="153920"/>
    <lineage>
        <taxon>Eukaryota</taxon>
        <taxon>Fungi</taxon>
        <taxon>Dikarya</taxon>
        <taxon>Basidiomycota</taxon>
        <taxon>Agaricomycotina</taxon>
        <taxon>Agaricomycetes</taxon>
        <taxon>Agaricomycetidae</taxon>
        <taxon>Agaricales</taxon>
        <taxon>Marasmiineae</taxon>
        <taxon>Omphalotaceae</taxon>
        <taxon>Lentinula</taxon>
    </lineage>
</organism>
<dbReference type="EMBL" id="JAOTPV010000018">
    <property type="protein sequence ID" value="KAJ4473020.1"/>
    <property type="molecule type" value="Genomic_DNA"/>
</dbReference>
<protein>
    <submittedName>
        <fullName evidence="1">Uncharacterized protein</fullName>
    </submittedName>
</protein>
<sequence length="673" mass="75574">MDVEKTGSFLGIRSKILSLMRPTSPYDEHTTDQYALYEHRIRGLSTAIWLTQIQPFPLGAPPKEPRILRAYRAIATLLTASSNEEGPITVTGAPEINNSLFVTVIAPRFYPDSAISCAPSRRIGDQKPSISVETISINNVESPAMQDLPEYVLCNDIVLFLIFCIRYGPAHIDIVNYSADIFRNLLYMSQDTSLSSESLTICQLILSRCWVEVKARLDAARFLLEFHGSMTLVQVLECWSPWPEDALTSRDPWEIVGDPYLVPELQRQRIPMQQFHNDKRFYFGLETASCWMIALCETIDDLHNSLYRYASNDSSRTHLTRMARSMRTLAHLLNTQSIQKIINSRSLQIRLDKLRKRRSYSSFDIDTTGLARKIIEDERKKGETAGHHILRYLFSLVSWYKAATVDLPNLMMRLPNRSPVLHIVKVPILRPQGRLKMQSPILIAREELNRFLTAGDIECAYTEKELHDFNVGLDELFTRRATVNFPSPSSSLTGSTLVDFLGSVHSLSVALAVMSGDSSSSSPHSTSPHWGSMETNSRTMLPFMHSGHISPEYLVKPSNGGFATSSKRCCYCCSLLDEILASSQNTPSSDSLLESTAPFRDHYGVVVPWTPPPLGYGLSIKTLALLERELNALLLGGILKNLDHVFSTTNEARAHLDDDMLPSYWSSGSPHSP</sequence>
<accession>A0A9W9DKC4</accession>
<keyword evidence="2" id="KW-1185">Reference proteome</keyword>
<dbReference type="AlphaFoldDB" id="A0A9W9DKC4"/>
<dbReference type="OrthoDB" id="2880386at2759"/>
<dbReference type="Proteomes" id="UP001150266">
    <property type="component" value="Unassembled WGS sequence"/>
</dbReference>
<proteinExistence type="predicted"/>
<comment type="caution">
    <text evidence="1">The sequence shown here is derived from an EMBL/GenBank/DDBJ whole genome shotgun (WGS) entry which is preliminary data.</text>
</comment>
<reference evidence="1" key="1">
    <citation type="submission" date="2022-08" db="EMBL/GenBank/DDBJ databases">
        <title>A Global Phylogenomic Analysis of the Shiitake Genus Lentinula.</title>
        <authorList>
            <consortium name="DOE Joint Genome Institute"/>
            <person name="Sierra-Patev S."/>
            <person name="Min B."/>
            <person name="Naranjo-Ortiz M."/>
            <person name="Looney B."/>
            <person name="Konkel Z."/>
            <person name="Slot J.C."/>
            <person name="Sakamoto Y."/>
            <person name="Steenwyk J.L."/>
            <person name="Rokas A."/>
            <person name="Carro J."/>
            <person name="Camarero S."/>
            <person name="Ferreira P."/>
            <person name="Molpeceres G."/>
            <person name="Ruiz-Duenas F.J."/>
            <person name="Serrano A."/>
            <person name="Henrissat B."/>
            <person name="Drula E."/>
            <person name="Hughes K.W."/>
            <person name="Mata J.L."/>
            <person name="Ishikawa N.K."/>
            <person name="Vargas-Isla R."/>
            <person name="Ushijima S."/>
            <person name="Smith C.A."/>
            <person name="Ahrendt S."/>
            <person name="Andreopoulos W."/>
            <person name="He G."/>
            <person name="Labutti K."/>
            <person name="Lipzen A."/>
            <person name="Ng V."/>
            <person name="Riley R."/>
            <person name="Sandor L."/>
            <person name="Barry K."/>
            <person name="Martinez A.T."/>
            <person name="Xiao Y."/>
            <person name="Gibbons J.G."/>
            <person name="Terashima K."/>
            <person name="Grigoriev I.V."/>
            <person name="Hibbett D.S."/>
        </authorList>
    </citation>
    <scope>NUCLEOTIDE SEQUENCE</scope>
    <source>
        <strain evidence="1">JLM2183</strain>
    </source>
</reference>